<evidence type="ECO:0000313" key="2">
    <source>
        <dbReference type="EMBL" id="EWT03064.1"/>
    </source>
</evidence>
<feature type="chain" id="PRO_5039088569" description="Serine/threonine protein kinase" evidence="1">
    <location>
        <begin position="29"/>
        <end position="208"/>
    </location>
</feature>
<comment type="caution">
    <text evidence="2">The sequence shown here is derived from an EMBL/GenBank/DDBJ whole genome shotgun (WGS) entry which is preliminary data.</text>
</comment>
<accession>W9GGT3</accession>
<evidence type="ECO:0008006" key="4">
    <source>
        <dbReference type="Google" id="ProtNLM"/>
    </source>
</evidence>
<keyword evidence="1" id="KW-0732">Signal</keyword>
<dbReference type="AlphaFoldDB" id="W9GGT3"/>
<sequence>MPRRATRALSVSVLTCALVLTGCSGQGATTGTPTVPTMSAAGVAATATAPSSAGGPGATDSDAVAGRSNRFTVVPPEAWGDATSQAGRLADLELVLLSSRAVGSFSTNLVVTAKSGELSGVWDELATGRTQLAGLGRTVSGAPDKLVGGERATGFTSRFEQEGVAVVARSYGLHRDGRIYLLTLSSAEAEADHAMAELDELLSTWTWT</sequence>
<feature type="signal peptide" evidence="1">
    <location>
        <begin position="1"/>
        <end position="28"/>
    </location>
</feature>
<dbReference type="eggNOG" id="ENOG5033GEW">
    <property type="taxonomic scope" value="Bacteria"/>
</dbReference>
<protein>
    <recommendedName>
        <fullName evidence="4">Serine/threonine protein kinase</fullName>
    </recommendedName>
</protein>
<dbReference type="STRING" id="1386089.N865_03885"/>
<evidence type="ECO:0000313" key="3">
    <source>
        <dbReference type="Proteomes" id="UP000019489"/>
    </source>
</evidence>
<dbReference type="EMBL" id="AWSA01000005">
    <property type="protein sequence ID" value="EWT03064.1"/>
    <property type="molecule type" value="Genomic_DNA"/>
</dbReference>
<name>W9GGT3_9MICO</name>
<evidence type="ECO:0000256" key="1">
    <source>
        <dbReference type="SAM" id="SignalP"/>
    </source>
</evidence>
<gene>
    <name evidence="2" type="ORF">N865_03885</name>
</gene>
<keyword evidence="3" id="KW-1185">Reference proteome</keyword>
<reference evidence="2 3" key="1">
    <citation type="submission" date="2013-08" db="EMBL/GenBank/DDBJ databases">
        <title>Intrasporangium oryzae NRRL B-24470.</title>
        <authorList>
            <person name="Liu H."/>
            <person name="Wang G."/>
        </authorList>
    </citation>
    <scope>NUCLEOTIDE SEQUENCE [LARGE SCALE GENOMIC DNA]</scope>
    <source>
        <strain evidence="2 3">NRRL B-24470</strain>
    </source>
</reference>
<dbReference type="PATRIC" id="fig|1386089.3.peg.682"/>
<organism evidence="2 3">
    <name type="scientific">Intrasporangium oryzae NRRL B-24470</name>
    <dbReference type="NCBI Taxonomy" id="1386089"/>
    <lineage>
        <taxon>Bacteria</taxon>
        <taxon>Bacillati</taxon>
        <taxon>Actinomycetota</taxon>
        <taxon>Actinomycetes</taxon>
        <taxon>Micrococcales</taxon>
        <taxon>Intrasporangiaceae</taxon>
        <taxon>Intrasporangium</taxon>
    </lineage>
</organism>
<dbReference type="RefSeq" id="WP_034801611.1">
    <property type="nucleotide sequence ID" value="NZ_AWSA01000005.1"/>
</dbReference>
<dbReference type="Proteomes" id="UP000019489">
    <property type="component" value="Unassembled WGS sequence"/>
</dbReference>
<dbReference type="PROSITE" id="PS51257">
    <property type="entry name" value="PROKAR_LIPOPROTEIN"/>
    <property type="match status" value="1"/>
</dbReference>
<dbReference type="OrthoDB" id="4863980at2"/>
<proteinExistence type="predicted"/>